<protein>
    <submittedName>
        <fullName evidence="3">VanZ family protein</fullName>
    </submittedName>
</protein>
<dbReference type="EMBL" id="CP081495">
    <property type="protein sequence ID" value="UYW00763.1"/>
    <property type="molecule type" value="Genomic_DNA"/>
</dbReference>
<organism evidence="3 4">
    <name type="scientific">Flavobacterium agricola</name>
    <dbReference type="NCBI Taxonomy" id="2870839"/>
    <lineage>
        <taxon>Bacteria</taxon>
        <taxon>Pseudomonadati</taxon>
        <taxon>Bacteroidota</taxon>
        <taxon>Flavobacteriia</taxon>
        <taxon>Flavobacteriales</taxon>
        <taxon>Flavobacteriaceae</taxon>
        <taxon>Flavobacterium</taxon>
    </lineage>
</organism>
<dbReference type="RefSeq" id="WP_264432855.1">
    <property type="nucleotide sequence ID" value="NZ_CP081495.1"/>
</dbReference>
<name>A0ABY6M0N9_9FLAO</name>
<feature type="transmembrane region" description="Helical" evidence="1">
    <location>
        <begin position="6"/>
        <end position="23"/>
    </location>
</feature>
<dbReference type="Pfam" id="PF04892">
    <property type="entry name" value="VanZ"/>
    <property type="match status" value="1"/>
</dbReference>
<feature type="domain" description="VanZ-like" evidence="2">
    <location>
        <begin position="10"/>
        <end position="78"/>
    </location>
</feature>
<keyword evidence="1" id="KW-1133">Transmembrane helix</keyword>
<sequence>MIKYYIPVFIFFLVLFWLIYFQPNKQSLKKVNSKVAISAFCLGVFIEFLQATLTTSRFADVYDVLANTVGIVLALVAYQQYIKIKTN</sequence>
<proteinExistence type="predicted"/>
<keyword evidence="1" id="KW-0812">Transmembrane</keyword>
<dbReference type="InterPro" id="IPR006976">
    <property type="entry name" value="VanZ-like"/>
</dbReference>
<feature type="transmembrane region" description="Helical" evidence="1">
    <location>
        <begin position="59"/>
        <end position="78"/>
    </location>
</feature>
<evidence type="ECO:0000259" key="2">
    <source>
        <dbReference type="Pfam" id="PF04892"/>
    </source>
</evidence>
<dbReference type="PANTHER" id="PTHR28008:SF1">
    <property type="entry name" value="DOMAIN PROTEIN, PUTATIVE (AFU_ORTHOLOGUE AFUA_3G10980)-RELATED"/>
    <property type="match status" value="1"/>
</dbReference>
<dbReference type="PANTHER" id="PTHR28008">
    <property type="entry name" value="DOMAIN PROTEIN, PUTATIVE (AFU_ORTHOLOGUE AFUA_3G10980)-RELATED"/>
    <property type="match status" value="1"/>
</dbReference>
<evidence type="ECO:0000256" key="1">
    <source>
        <dbReference type="SAM" id="Phobius"/>
    </source>
</evidence>
<dbReference type="Proteomes" id="UP001163328">
    <property type="component" value="Chromosome"/>
</dbReference>
<evidence type="ECO:0000313" key="3">
    <source>
        <dbReference type="EMBL" id="UYW00763.1"/>
    </source>
</evidence>
<reference evidence="3" key="1">
    <citation type="submission" date="2021-08" db="EMBL/GenBank/DDBJ databases">
        <title>Flavobacterium sp. strain CC-SYL302.</title>
        <authorList>
            <person name="Lin S.-Y."/>
            <person name="Lee T.-H."/>
            <person name="Young C.-C."/>
        </authorList>
    </citation>
    <scope>NUCLEOTIDE SEQUENCE</scope>
    <source>
        <strain evidence="3">CC-SYL302</strain>
    </source>
</reference>
<keyword evidence="1" id="KW-0472">Membrane</keyword>
<keyword evidence="4" id="KW-1185">Reference proteome</keyword>
<accession>A0ABY6M0N9</accession>
<feature type="transmembrane region" description="Helical" evidence="1">
    <location>
        <begin position="35"/>
        <end position="53"/>
    </location>
</feature>
<evidence type="ECO:0000313" key="4">
    <source>
        <dbReference type="Proteomes" id="UP001163328"/>
    </source>
</evidence>
<gene>
    <name evidence="3" type="ORF">K5I29_09575</name>
</gene>